<sequence length="277" mass="29826">MRVGVEGQRGAKASCQDVEPGHRALQEGSISSAISLFHPYLILSTSPFPAPIQHNMRFTLKFATLAILFVASLAVASVEAQTKRMDIEKNVPGPSLADISGMGDAHLTPKLNSFMADGGPVHGSCRDCSGEATARDTKKALICLRSILNNYEPDKQWKEIAKIYYNHDKRNDVYSAFGGFDLPNAQYYRSQTNAGTGFARFEYDCEGDGSAALACDSCKENNPSSETSSTPSIVTDNTKDGTKHHEDGDPSVNSVIENVIGVNVGCGDHCDEGSKKK</sequence>
<gene>
    <name evidence="2" type="ORF">BDZ90DRAFT_227668</name>
</gene>
<dbReference type="AlphaFoldDB" id="A0A316UMC8"/>
<dbReference type="EMBL" id="KZ819671">
    <property type="protein sequence ID" value="PWN26427.1"/>
    <property type="molecule type" value="Genomic_DNA"/>
</dbReference>
<evidence type="ECO:0000256" key="1">
    <source>
        <dbReference type="SAM" id="MobiDB-lite"/>
    </source>
</evidence>
<name>A0A316UMC8_9BASI</name>
<protein>
    <submittedName>
        <fullName evidence="2">Uncharacterized protein</fullName>
    </submittedName>
</protein>
<feature type="compositionally biased region" description="Low complexity" evidence="1">
    <location>
        <begin position="221"/>
        <end position="232"/>
    </location>
</feature>
<dbReference type="GeneID" id="37026592"/>
<evidence type="ECO:0000313" key="3">
    <source>
        <dbReference type="Proteomes" id="UP000245884"/>
    </source>
</evidence>
<keyword evidence="3" id="KW-1185">Reference proteome</keyword>
<proteinExistence type="predicted"/>
<feature type="compositionally biased region" description="Basic and acidic residues" evidence="1">
    <location>
        <begin position="237"/>
        <end position="248"/>
    </location>
</feature>
<dbReference type="RefSeq" id="XP_025361039.1">
    <property type="nucleotide sequence ID" value="XM_025504769.1"/>
</dbReference>
<feature type="region of interest" description="Disordered" evidence="1">
    <location>
        <begin position="221"/>
        <end position="253"/>
    </location>
</feature>
<reference evidence="2 3" key="1">
    <citation type="journal article" date="2018" name="Mol. Biol. Evol.">
        <title>Broad Genomic Sampling Reveals a Smut Pathogenic Ancestry of the Fungal Clade Ustilaginomycotina.</title>
        <authorList>
            <person name="Kijpornyongpan T."/>
            <person name="Mondo S.J."/>
            <person name="Barry K."/>
            <person name="Sandor L."/>
            <person name="Lee J."/>
            <person name="Lipzen A."/>
            <person name="Pangilinan J."/>
            <person name="LaButti K."/>
            <person name="Hainaut M."/>
            <person name="Henrissat B."/>
            <person name="Grigoriev I.V."/>
            <person name="Spatafora J.W."/>
            <person name="Aime M.C."/>
        </authorList>
    </citation>
    <scope>NUCLEOTIDE SEQUENCE [LARGE SCALE GENOMIC DNA]</scope>
    <source>
        <strain evidence="2 3">MCA 5214</strain>
    </source>
</reference>
<organism evidence="2 3">
    <name type="scientific">Jaminaea rosea</name>
    <dbReference type="NCBI Taxonomy" id="1569628"/>
    <lineage>
        <taxon>Eukaryota</taxon>
        <taxon>Fungi</taxon>
        <taxon>Dikarya</taxon>
        <taxon>Basidiomycota</taxon>
        <taxon>Ustilaginomycotina</taxon>
        <taxon>Exobasidiomycetes</taxon>
        <taxon>Microstromatales</taxon>
        <taxon>Microstromatales incertae sedis</taxon>
        <taxon>Jaminaea</taxon>
    </lineage>
</organism>
<evidence type="ECO:0000313" key="2">
    <source>
        <dbReference type="EMBL" id="PWN26427.1"/>
    </source>
</evidence>
<dbReference type="Proteomes" id="UP000245884">
    <property type="component" value="Unassembled WGS sequence"/>
</dbReference>
<accession>A0A316UMC8</accession>